<gene>
    <name evidence="2" type="ORF">CA264_15615</name>
</gene>
<reference evidence="3" key="1">
    <citation type="submission" date="2017-05" db="EMBL/GenBank/DDBJ databases">
        <authorList>
            <person name="Ray J."/>
            <person name="Price M."/>
            <person name="Deutschbauer A."/>
        </authorList>
    </citation>
    <scope>NUCLEOTIDE SEQUENCE [LARGE SCALE GENOMIC DNA]</scope>
    <source>
        <strain evidence="3">DSM 19842</strain>
    </source>
</reference>
<dbReference type="AlphaFoldDB" id="A0A1X9YV84"/>
<feature type="chain" id="PRO_5010997296" evidence="1">
    <location>
        <begin position="23"/>
        <end position="208"/>
    </location>
</feature>
<keyword evidence="3" id="KW-1185">Reference proteome</keyword>
<organism evidence="2 3">
    <name type="scientific">Pontibacter actiniarum</name>
    <dbReference type="NCBI Taxonomy" id="323450"/>
    <lineage>
        <taxon>Bacteria</taxon>
        <taxon>Pseudomonadati</taxon>
        <taxon>Bacteroidota</taxon>
        <taxon>Cytophagia</taxon>
        <taxon>Cytophagales</taxon>
        <taxon>Hymenobacteraceae</taxon>
        <taxon>Pontibacter</taxon>
    </lineage>
</organism>
<dbReference type="PROSITE" id="PS51257">
    <property type="entry name" value="PROKAR_LIPOPROTEIN"/>
    <property type="match status" value="1"/>
</dbReference>
<feature type="signal peptide" evidence="1">
    <location>
        <begin position="1"/>
        <end position="22"/>
    </location>
</feature>
<dbReference type="OrthoDB" id="851070at2"/>
<evidence type="ECO:0000313" key="3">
    <source>
        <dbReference type="Proteomes" id="UP000266292"/>
    </source>
</evidence>
<keyword evidence="1" id="KW-0732">Signal</keyword>
<protein>
    <submittedName>
        <fullName evidence="2">Uncharacterized protein</fullName>
    </submittedName>
</protein>
<evidence type="ECO:0000256" key="1">
    <source>
        <dbReference type="SAM" id="SignalP"/>
    </source>
</evidence>
<dbReference type="KEGG" id="pact:CA264_15615"/>
<sequence>MKVYPIAFAGLLALAACGSESADGNYGRTASEELIDEQMDANTKASVDSMAKATNEGKILYPVPDTLTTLLGQKQPQARIATLPDQSIMNQRLQVENPLFVRGNFNGNRSLDYAVQVLQNDSVHILAFLDYADQAREVKVASYPARQLDEEWYSTYQLKLAPKDSLVQDNRNQQRAPLATDGISVIEENRTTLYVMQNGRFIPFDAKK</sequence>
<accession>A0A1X9YV84</accession>
<dbReference type="Proteomes" id="UP000266292">
    <property type="component" value="Chromosome"/>
</dbReference>
<evidence type="ECO:0000313" key="2">
    <source>
        <dbReference type="EMBL" id="ARS36731.1"/>
    </source>
</evidence>
<dbReference type="EMBL" id="CP021235">
    <property type="protein sequence ID" value="ARS36731.1"/>
    <property type="molecule type" value="Genomic_DNA"/>
</dbReference>
<proteinExistence type="predicted"/>
<name>A0A1X9YV84_9BACT</name>
<dbReference type="RefSeq" id="WP_025608332.1">
    <property type="nucleotide sequence ID" value="NZ_CP021235.1"/>
</dbReference>